<dbReference type="RefSeq" id="WP_101174935.1">
    <property type="nucleotide sequence ID" value="NZ_PISE01000001.1"/>
</dbReference>
<evidence type="ECO:0000256" key="1">
    <source>
        <dbReference type="ARBA" id="ARBA00022475"/>
    </source>
</evidence>
<dbReference type="PROSITE" id="PS51257">
    <property type="entry name" value="PROKAR_LIPOPROTEIN"/>
    <property type="match status" value="1"/>
</dbReference>
<evidence type="ECO:0000256" key="4">
    <source>
        <dbReference type="ARBA" id="ARBA00023139"/>
    </source>
</evidence>
<proteinExistence type="predicted"/>
<keyword evidence="1" id="KW-1003">Cell membrane</keyword>
<keyword evidence="2 6" id="KW-0732">Signal</keyword>
<dbReference type="Proteomes" id="UP000233375">
    <property type="component" value="Unassembled WGS sequence"/>
</dbReference>
<keyword evidence="4" id="KW-0564">Palmitate</keyword>
<evidence type="ECO:0000256" key="3">
    <source>
        <dbReference type="ARBA" id="ARBA00023136"/>
    </source>
</evidence>
<comment type="caution">
    <text evidence="7">The sequence shown here is derived from an EMBL/GenBank/DDBJ whole genome shotgun (WGS) entry which is preliminary data.</text>
</comment>
<feature type="signal peptide" evidence="6">
    <location>
        <begin position="1"/>
        <end position="20"/>
    </location>
</feature>
<reference evidence="7 8" key="1">
    <citation type="journal article" date="2003" name="Int. J. Syst. Evol. Microbiol.">
        <title>Bacillus nealsonii sp. nov., isolated from a spacecraft-assembly facility, whose spores are gamma-radiation resistant.</title>
        <authorList>
            <person name="Venkateswaran K."/>
            <person name="Kempf M."/>
            <person name="Chen F."/>
            <person name="Satomi M."/>
            <person name="Nicholson W."/>
            <person name="Kern R."/>
        </authorList>
    </citation>
    <scope>NUCLEOTIDE SEQUENCE [LARGE SCALE GENOMIC DNA]</scope>
    <source>
        <strain evidence="7 8">FO-92</strain>
    </source>
</reference>
<evidence type="ECO:0000256" key="2">
    <source>
        <dbReference type="ARBA" id="ARBA00022729"/>
    </source>
</evidence>
<sequence length="422" mass="47577">MKKRISLAIFTVLSATALFGCSSSESTSGDSGDKIKISYYSSTSDQEAKDAITKITENFEKDNPDVDVEVTFGGQGYENNMKVKMAANDLPDAFDTHGWAQNRYGKYLADLKDEEWASKLTDTMKPILTDDNGKVYALPLNEAKDGITYNVDILEKYGIEAPKTFDELMAAAEKIKKESKGEVLPFYFSGIDSSSIGQFFDYFATPLLISADKNYADDLLNDKFDWNNWTYLPKKFKEMFDKGYMNEDVLTAKYSDMPKLFAEGKIAFIMNGPQSVLQSKEMNPDINIGYMPVPSIVEGDEAAFSGGERFTMAVWKDSKHLEETKEYVAYFAKPENLKLMAEASGLPAGIKDIDADLGELTKYYEQYESNRVFPYFDRVYIPNGMWDVLCTQGQELLAGSVTPKQFSKNMKKEVERLKSQQK</sequence>
<dbReference type="Gene3D" id="3.40.190.10">
    <property type="entry name" value="Periplasmic binding protein-like II"/>
    <property type="match status" value="2"/>
</dbReference>
<dbReference type="Pfam" id="PF01547">
    <property type="entry name" value="SBP_bac_1"/>
    <property type="match status" value="1"/>
</dbReference>
<dbReference type="AlphaFoldDB" id="A0A2N0Z812"/>
<keyword evidence="8" id="KW-1185">Reference proteome</keyword>
<evidence type="ECO:0000256" key="6">
    <source>
        <dbReference type="SAM" id="SignalP"/>
    </source>
</evidence>
<evidence type="ECO:0000313" key="7">
    <source>
        <dbReference type="EMBL" id="PKG25656.1"/>
    </source>
</evidence>
<dbReference type="SUPFAM" id="SSF53850">
    <property type="entry name" value="Periplasmic binding protein-like II"/>
    <property type="match status" value="1"/>
</dbReference>
<protein>
    <submittedName>
        <fullName evidence="7">Binding protein msmE</fullName>
    </submittedName>
</protein>
<gene>
    <name evidence="7" type="ORF">CWS01_00035</name>
</gene>
<feature type="chain" id="PRO_5039408218" evidence="6">
    <location>
        <begin position="21"/>
        <end position="422"/>
    </location>
</feature>
<dbReference type="PANTHER" id="PTHR43649:SF33">
    <property type="entry name" value="POLYGALACTURONAN_RHAMNOGALACTURONAN-BINDING PROTEIN YTCQ"/>
    <property type="match status" value="1"/>
</dbReference>
<organism evidence="7 8">
    <name type="scientific">Niallia nealsonii</name>
    <dbReference type="NCBI Taxonomy" id="115979"/>
    <lineage>
        <taxon>Bacteria</taxon>
        <taxon>Bacillati</taxon>
        <taxon>Bacillota</taxon>
        <taxon>Bacilli</taxon>
        <taxon>Bacillales</taxon>
        <taxon>Bacillaceae</taxon>
        <taxon>Niallia</taxon>
    </lineage>
</organism>
<dbReference type="InterPro" id="IPR006059">
    <property type="entry name" value="SBP"/>
</dbReference>
<dbReference type="InterPro" id="IPR050490">
    <property type="entry name" value="Bact_solute-bd_prot1"/>
</dbReference>
<name>A0A2N0Z812_9BACI</name>
<evidence type="ECO:0000256" key="5">
    <source>
        <dbReference type="ARBA" id="ARBA00023288"/>
    </source>
</evidence>
<evidence type="ECO:0000313" key="8">
    <source>
        <dbReference type="Proteomes" id="UP000233375"/>
    </source>
</evidence>
<dbReference type="OrthoDB" id="9798191at2"/>
<dbReference type="PANTHER" id="PTHR43649">
    <property type="entry name" value="ARABINOSE-BINDING PROTEIN-RELATED"/>
    <property type="match status" value="1"/>
</dbReference>
<keyword evidence="3" id="KW-0472">Membrane</keyword>
<keyword evidence="5" id="KW-0449">Lipoprotein</keyword>
<accession>A0A2N0Z812</accession>
<dbReference type="EMBL" id="PISE01000001">
    <property type="protein sequence ID" value="PKG25656.1"/>
    <property type="molecule type" value="Genomic_DNA"/>
</dbReference>